<organism evidence="1 2">
    <name type="scientific">Zarconia navalis LEGE 11467</name>
    <dbReference type="NCBI Taxonomy" id="1828826"/>
    <lineage>
        <taxon>Bacteria</taxon>
        <taxon>Bacillati</taxon>
        <taxon>Cyanobacteriota</taxon>
        <taxon>Cyanophyceae</taxon>
        <taxon>Oscillatoriophycideae</taxon>
        <taxon>Oscillatoriales</taxon>
        <taxon>Oscillatoriales incertae sedis</taxon>
        <taxon>Zarconia</taxon>
        <taxon>Zarconia navalis</taxon>
    </lineage>
</organism>
<name>A0A928VZT4_9CYAN</name>
<keyword evidence="2" id="KW-1185">Reference proteome</keyword>
<dbReference type="EMBL" id="JADEXN010000108">
    <property type="protein sequence ID" value="MBE9040680.1"/>
    <property type="molecule type" value="Genomic_DNA"/>
</dbReference>
<proteinExistence type="predicted"/>
<dbReference type="AlphaFoldDB" id="A0A928VZT4"/>
<gene>
    <name evidence="1" type="ORF">IQ235_07790</name>
</gene>
<protein>
    <submittedName>
        <fullName evidence="1">Uncharacterized protein</fullName>
    </submittedName>
</protein>
<comment type="caution">
    <text evidence="1">The sequence shown here is derived from an EMBL/GenBank/DDBJ whole genome shotgun (WGS) entry which is preliminary data.</text>
</comment>
<dbReference type="RefSeq" id="WP_264320926.1">
    <property type="nucleotide sequence ID" value="NZ_JADEXN010000108.1"/>
</dbReference>
<evidence type="ECO:0000313" key="1">
    <source>
        <dbReference type="EMBL" id="MBE9040680.1"/>
    </source>
</evidence>
<dbReference type="Proteomes" id="UP000621799">
    <property type="component" value="Unassembled WGS sequence"/>
</dbReference>
<accession>A0A928VZT4</accession>
<reference evidence="1" key="1">
    <citation type="submission" date="2020-10" db="EMBL/GenBank/DDBJ databases">
        <authorList>
            <person name="Castelo-Branco R."/>
            <person name="Eusebio N."/>
            <person name="Adriana R."/>
            <person name="Vieira A."/>
            <person name="Brugerolle De Fraissinette N."/>
            <person name="Rezende De Castro R."/>
            <person name="Schneider M.P."/>
            <person name="Vasconcelos V."/>
            <person name="Leao P.N."/>
        </authorList>
    </citation>
    <scope>NUCLEOTIDE SEQUENCE</scope>
    <source>
        <strain evidence="1">LEGE 11467</strain>
    </source>
</reference>
<sequence>MVKINEEDYPIVSVKFENTATIEETQQYLDRFSNWLSRDHLFGLILHQPQATPDNPEEIERAKKSHQLVVTWAKPNKPKIARYCVGIAVVVDLSQMSKHKQKIAPKALKVLFGCSGQIFGDRANAEQWIHRTLNKSMEEE</sequence>
<evidence type="ECO:0000313" key="2">
    <source>
        <dbReference type="Proteomes" id="UP000621799"/>
    </source>
</evidence>